<name>A0A7H0SQD5_9CORY</name>
<reference evidence="1 2" key="1">
    <citation type="submission" date="2019-12" db="EMBL/GenBank/DDBJ databases">
        <title>Corynebacterium sp. nov., isolated from feces of the Anser Albifrons in China.</title>
        <authorList>
            <person name="Liu Q."/>
        </authorList>
    </citation>
    <scope>NUCLEOTIDE SEQUENCE [LARGE SCALE GENOMIC DNA]</scope>
    <source>
        <strain evidence="1 2">4H37-19</strain>
    </source>
</reference>
<dbReference type="Proteomes" id="UP000516320">
    <property type="component" value="Chromosome"/>
</dbReference>
<dbReference type="RefSeq" id="WP_187974073.1">
    <property type="nucleotide sequence ID" value="NZ_CP046884.1"/>
</dbReference>
<evidence type="ECO:0000313" key="2">
    <source>
        <dbReference type="Proteomes" id="UP000516320"/>
    </source>
</evidence>
<organism evidence="1 2">
    <name type="scientific">Corynebacterium poyangense</name>
    <dbReference type="NCBI Taxonomy" id="2684405"/>
    <lineage>
        <taxon>Bacteria</taxon>
        <taxon>Bacillati</taxon>
        <taxon>Actinomycetota</taxon>
        <taxon>Actinomycetes</taxon>
        <taxon>Mycobacteriales</taxon>
        <taxon>Corynebacteriaceae</taxon>
        <taxon>Corynebacterium</taxon>
    </lineage>
</organism>
<evidence type="ECO:0000313" key="1">
    <source>
        <dbReference type="EMBL" id="QNQ90760.1"/>
    </source>
</evidence>
<accession>A0A7H0SQD5</accession>
<dbReference type="KEGG" id="cpoy:GP475_08980"/>
<dbReference type="AlphaFoldDB" id="A0A7H0SQD5"/>
<dbReference type="EMBL" id="CP046884">
    <property type="protein sequence ID" value="QNQ90760.1"/>
    <property type="molecule type" value="Genomic_DNA"/>
</dbReference>
<keyword evidence="2" id="KW-1185">Reference proteome</keyword>
<sequence length="47" mass="5247">MQETGLVIPFEVTNITVTKQQVALTLTGEVNTGEEEVLIIAERTWED</sequence>
<protein>
    <submittedName>
        <fullName evidence="1">Uncharacterized protein</fullName>
    </submittedName>
</protein>
<proteinExistence type="predicted"/>
<gene>
    <name evidence="1" type="ORF">GP475_08980</name>
</gene>